<dbReference type="RefSeq" id="WP_015061033.1">
    <property type="nucleotide sequence ID" value="NC_019307.1"/>
</dbReference>
<dbReference type="Gene3D" id="3.40.1620.10">
    <property type="entry name" value="YefM-like domain"/>
    <property type="match status" value="1"/>
</dbReference>
<protein>
    <recommendedName>
        <fullName evidence="3">Antitoxin</fullName>
    </recommendedName>
</protein>
<dbReference type="InterPro" id="IPR036165">
    <property type="entry name" value="YefM-like_sf"/>
</dbReference>
<geneLocation type="plasmid" evidence="2">
    <name>pCQ4</name>
</geneLocation>
<sequence length="131" mass="14391">MEKTQGIEAARARLGEIADHARTTGQTIALTRHGRTVAVIGPAHSVQPAGNVQVTIHVGAEPSRSVVLPAVPRIGDGFRLYDENDDDEFWIVTNVQWDLGPHGESEVHALLDPYDDYSDWTRATRPSPNEK</sequence>
<keyword evidence="2" id="KW-0614">Plasmid</keyword>
<comment type="similarity">
    <text evidence="1">Belongs to the phD/YefM antitoxin family.</text>
</comment>
<evidence type="ECO:0000256" key="1">
    <source>
        <dbReference type="ARBA" id="ARBA00009981"/>
    </source>
</evidence>
<evidence type="ECO:0008006" key="3">
    <source>
        <dbReference type="Google" id="ProtNLM"/>
    </source>
</evidence>
<evidence type="ECO:0000313" key="2">
    <source>
        <dbReference type="EMBL" id="AFH75219.1"/>
    </source>
</evidence>
<name>I0CEK6_9ACTN</name>
<reference evidence="2" key="1">
    <citation type="submission" date="2011-12" db="EMBL/GenBank/DDBJ databases">
        <title>Complete nucleotide sequence of Streptomyces circular plasmid pCQ4.</title>
        <authorList>
            <person name="Cheng Q."/>
            <person name="Tian X."/>
            <person name="Qin Z."/>
        </authorList>
    </citation>
    <scope>NUCLEOTIDE SEQUENCE</scope>
    <source>
        <strain evidence="2">W75</strain>
        <plasmid evidence="2">pCQ4</plasmid>
    </source>
</reference>
<proteinExistence type="inferred from homology"/>
<gene>
    <name evidence="2" type="ORF">pCQ4.94c</name>
</gene>
<dbReference type="AlphaFoldDB" id="I0CEK6"/>
<dbReference type="SUPFAM" id="SSF143120">
    <property type="entry name" value="YefM-like"/>
    <property type="match status" value="1"/>
</dbReference>
<accession>I0CEK6</accession>
<organism evidence="2">
    <name type="scientific">Streptomyces sp. W75</name>
    <dbReference type="NCBI Taxonomy" id="1170711"/>
    <lineage>
        <taxon>Bacteria</taxon>
        <taxon>Bacillati</taxon>
        <taxon>Actinomycetota</taxon>
        <taxon>Actinomycetes</taxon>
        <taxon>Kitasatosporales</taxon>
        <taxon>Streptomycetaceae</taxon>
        <taxon>Streptomyces</taxon>
    </lineage>
</organism>
<dbReference type="EMBL" id="JQ340175">
    <property type="protein sequence ID" value="AFH75219.1"/>
    <property type="molecule type" value="Genomic_DNA"/>
</dbReference>